<comment type="caution">
    <text evidence="3">The sequence shown here is derived from an EMBL/GenBank/DDBJ whole genome shotgun (WGS) entry which is preliminary data.</text>
</comment>
<keyword evidence="4" id="KW-1185">Reference proteome</keyword>
<dbReference type="STRING" id="94130.A0A2Z6QJL2"/>
<evidence type="ECO:0000313" key="3">
    <source>
        <dbReference type="EMBL" id="GBB90283.1"/>
    </source>
</evidence>
<dbReference type="PANTHER" id="PTHR10783:SF103">
    <property type="entry name" value="SOLUTE CARRIER FAMILY 53 MEMBER 1"/>
    <property type="match status" value="1"/>
</dbReference>
<feature type="region of interest" description="Disordered" evidence="1">
    <location>
        <begin position="77"/>
        <end position="98"/>
    </location>
</feature>
<protein>
    <recommendedName>
        <fullName evidence="2">SPX domain-containing protein</fullName>
    </recommendedName>
</protein>
<proteinExistence type="predicted"/>
<accession>A0A2Z6QJL2</accession>
<dbReference type="GO" id="GO:0005794">
    <property type="term" value="C:Golgi apparatus"/>
    <property type="evidence" value="ECO:0007669"/>
    <property type="project" value="TreeGrafter"/>
</dbReference>
<evidence type="ECO:0000256" key="1">
    <source>
        <dbReference type="SAM" id="MobiDB-lite"/>
    </source>
</evidence>
<dbReference type="AlphaFoldDB" id="A0A2Z6QJL2"/>
<gene>
    <name evidence="3" type="ORF">RclHR1_01720004</name>
</gene>
<feature type="compositionally biased region" description="Low complexity" evidence="1">
    <location>
        <begin position="39"/>
        <end position="54"/>
    </location>
</feature>
<evidence type="ECO:0000313" key="4">
    <source>
        <dbReference type="Proteomes" id="UP000247702"/>
    </source>
</evidence>
<sequence>MKFAKVLQSELVPEWKKAYIDYKGLKRLLASIKRSLKEQQSSQQSQQSQQSHQQSLHEQERCNSVNTNVSISSNHTEISIPIPQQSGNRISNSSSKPDSYLNRLKSFSKKRKTSLSSSRRQSPLISYDTLWEQVNPQEEKFFKALEENLDKVEKFYEEKLSETLNRFNELVEQYNFMKETRIKKKVS</sequence>
<dbReference type="GO" id="GO:0006817">
    <property type="term" value="P:phosphate ion transport"/>
    <property type="evidence" value="ECO:0007669"/>
    <property type="project" value="TreeGrafter"/>
</dbReference>
<dbReference type="Pfam" id="PF03105">
    <property type="entry name" value="SPX"/>
    <property type="match status" value="1"/>
</dbReference>
<evidence type="ECO:0000259" key="2">
    <source>
        <dbReference type="PROSITE" id="PS51382"/>
    </source>
</evidence>
<dbReference type="GO" id="GO:0005886">
    <property type="term" value="C:plasma membrane"/>
    <property type="evidence" value="ECO:0007669"/>
    <property type="project" value="TreeGrafter"/>
</dbReference>
<dbReference type="GO" id="GO:0000822">
    <property type="term" value="F:inositol hexakisphosphate binding"/>
    <property type="evidence" value="ECO:0007669"/>
    <property type="project" value="TreeGrafter"/>
</dbReference>
<dbReference type="PANTHER" id="PTHR10783">
    <property type="entry name" value="XENOTROPIC AND POLYTROPIC RETROVIRUS RECEPTOR 1-RELATED"/>
    <property type="match status" value="1"/>
</dbReference>
<dbReference type="GO" id="GO:0016036">
    <property type="term" value="P:cellular response to phosphate starvation"/>
    <property type="evidence" value="ECO:0007669"/>
    <property type="project" value="TreeGrafter"/>
</dbReference>
<dbReference type="Proteomes" id="UP000247702">
    <property type="component" value="Unassembled WGS sequence"/>
</dbReference>
<dbReference type="PROSITE" id="PS51382">
    <property type="entry name" value="SPX"/>
    <property type="match status" value="1"/>
</dbReference>
<feature type="compositionally biased region" description="Polar residues" evidence="1">
    <location>
        <begin position="82"/>
        <end position="97"/>
    </location>
</feature>
<name>A0A2Z6QJL2_9GLOM</name>
<dbReference type="InterPro" id="IPR004331">
    <property type="entry name" value="SPX_dom"/>
</dbReference>
<feature type="domain" description="SPX" evidence="2">
    <location>
        <begin position="1"/>
        <end position="187"/>
    </location>
</feature>
<organism evidence="3 4">
    <name type="scientific">Rhizophagus clarus</name>
    <dbReference type="NCBI Taxonomy" id="94130"/>
    <lineage>
        <taxon>Eukaryota</taxon>
        <taxon>Fungi</taxon>
        <taxon>Fungi incertae sedis</taxon>
        <taxon>Mucoromycota</taxon>
        <taxon>Glomeromycotina</taxon>
        <taxon>Glomeromycetes</taxon>
        <taxon>Glomerales</taxon>
        <taxon>Glomeraceae</taxon>
        <taxon>Rhizophagus</taxon>
    </lineage>
</organism>
<dbReference type="EMBL" id="BEXD01000802">
    <property type="protein sequence ID" value="GBB90283.1"/>
    <property type="molecule type" value="Genomic_DNA"/>
</dbReference>
<feature type="region of interest" description="Disordered" evidence="1">
    <location>
        <begin position="39"/>
        <end position="61"/>
    </location>
</feature>
<reference evidence="3 4" key="1">
    <citation type="submission" date="2017-11" db="EMBL/GenBank/DDBJ databases">
        <title>The genome of Rhizophagus clarus HR1 reveals common genetic basis of auxotrophy among arbuscular mycorrhizal fungi.</title>
        <authorList>
            <person name="Kobayashi Y."/>
        </authorList>
    </citation>
    <scope>NUCLEOTIDE SEQUENCE [LARGE SCALE GENOMIC DNA]</scope>
    <source>
        <strain evidence="3 4">HR1</strain>
    </source>
</reference>